<dbReference type="Proteomes" id="UP000530571">
    <property type="component" value="Unassembled WGS sequence"/>
</dbReference>
<accession>A0A7W6KJS0</accession>
<organism evidence="2 3">
    <name type="scientific">Martelella radicis</name>
    <dbReference type="NCBI Taxonomy" id="1397476"/>
    <lineage>
        <taxon>Bacteria</taxon>
        <taxon>Pseudomonadati</taxon>
        <taxon>Pseudomonadota</taxon>
        <taxon>Alphaproteobacteria</taxon>
        <taxon>Hyphomicrobiales</taxon>
        <taxon>Aurantimonadaceae</taxon>
        <taxon>Martelella</taxon>
    </lineage>
</organism>
<keyword evidence="3" id="KW-1185">Reference proteome</keyword>
<dbReference type="AlphaFoldDB" id="A0A7W6KJS0"/>
<dbReference type="EMBL" id="JACIDZ010000002">
    <property type="protein sequence ID" value="MBB4121208.1"/>
    <property type="molecule type" value="Genomic_DNA"/>
</dbReference>
<dbReference type="InterPro" id="IPR051783">
    <property type="entry name" value="NAD(P)-dependent_oxidoreduct"/>
</dbReference>
<feature type="domain" description="NAD-dependent epimerase/dehydratase" evidence="1">
    <location>
        <begin position="3"/>
        <end position="216"/>
    </location>
</feature>
<dbReference type="InterPro" id="IPR001509">
    <property type="entry name" value="Epimerase_deHydtase"/>
</dbReference>
<dbReference type="CDD" id="cd05262">
    <property type="entry name" value="SDR_a7"/>
    <property type="match status" value="1"/>
</dbReference>
<proteinExistence type="predicted"/>
<dbReference type="SUPFAM" id="SSF51735">
    <property type="entry name" value="NAD(P)-binding Rossmann-fold domains"/>
    <property type="match status" value="1"/>
</dbReference>
<dbReference type="Pfam" id="PF01370">
    <property type="entry name" value="Epimerase"/>
    <property type="match status" value="1"/>
</dbReference>
<protein>
    <submittedName>
        <fullName evidence="2">Nucleoside-diphosphate-sugar epimerase</fullName>
    </submittedName>
</protein>
<dbReference type="Gene3D" id="3.40.50.720">
    <property type="entry name" value="NAD(P)-binding Rossmann-like Domain"/>
    <property type="match status" value="1"/>
</dbReference>
<evidence type="ECO:0000313" key="2">
    <source>
        <dbReference type="EMBL" id="MBB4121208.1"/>
    </source>
</evidence>
<name>A0A7W6KJS0_9HYPH</name>
<dbReference type="RefSeq" id="WP_183483351.1">
    <property type="nucleotide sequence ID" value="NZ_JACIDZ010000002.1"/>
</dbReference>
<evidence type="ECO:0000259" key="1">
    <source>
        <dbReference type="Pfam" id="PF01370"/>
    </source>
</evidence>
<dbReference type="InterPro" id="IPR036291">
    <property type="entry name" value="NAD(P)-bd_dom_sf"/>
</dbReference>
<evidence type="ECO:0000313" key="3">
    <source>
        <dbReference type="Proteomes" id="UP000530571"/>
    </source>
</evidence>
<dbReference type="GO" id="GO:0005737">
    <property type="term" value="C:cytoplasm"/>
    <property type="evidence" value="ECO:0007669"/>
    <property type="project" value="TreeGrafter"/>
</dbReference>
<dbReference type="GO" id="GO:0004029">
    <property type="term" value="F:aldehyde dehydrogenase (NAD+) activity"/>
    <property type="evidence" value="ECO:0007669"/>
    <property type="project" value="TreeGrafter"/>
</dbReference>
<dbReference type="PANTHER" id="PTHR48079:SF9">
    <property type="entry name" value="PUTATIVE-RELATED"/>
    <property type="match status" value="1"/>
</dbReference>
<gene>
    <name evidence="2" type="ORF">GGR30_001119</name>
</gene>
<comment type="caution">
    <text evidence="2">The sequence shown here is derived from an EMBL/GenBank/DDBJ whole genome shotgun (WGS) entry which is preliminary data.</text>
</comment>
<reference evidence="2 3" key="1">
    <citation type="submission" date="2020-08" db="EMBL/GenBank/DDBJ databases">
        <title>Genomic Encyclopedia of Type Strains, Phase IV (KMG-IV): sequencing the most valuable type-strain genomes for metagenomic binning, comparative biology and taxonomic classification.</title>
        <authorList>
            <person name="Goeker M."/>
        </authorList>
    </citation>
    <scope>NUCLEOTIDE SEQUENCE [LARGE SCALE GENOMIC DNA]</scope>
    <source>
        <strain evidence="2 3">DSM 28101</strain>
    </source>
</reference>
<dbReference type="PANTHER" id="PTHR48079">
    <property type="entry name" value="PROTEIN YEEZ"/>
    <property type="match status" value="1"/>
</dbReference>
<sequence length="297" mass="31617">MRVFVTGASGWVGSVTVKELVDAGHTVAGLARSEESAAAVEAAGARAVLGSLDDLDLLKAEAASADGTIHTAFNHDFSRFAENCAQDARAIEAMGKALAGSGKPLVVTAGAAIPTTDGLLTEQFAAPAVSERYPRASEQAAFSTLDMDVRAMIVRLPPTTHGKGDKGFMPILINIAREQGFAAYVEGVAAIWPAVHRFDAARVFRLALEKGAAGDRFHAAAEEGIAMQDIAAAIGRGLGLPVRAIAPDEAQAYYGWFSHFARLESRASSEWTRRKLGWEPAHKTLLEDLSERYYFES</sequence>